<comment type="similarity">
    <text evidence="1">Belongs to the ATP-dependent AMP-binding enzyme family.</text>
</comment>
<dbReference type="SUPFAM" id="SSF56801">
    <property type="entry name" value="Acetyl-CoA synthetase-like"/>
    <property type="match status" value="1"/>
</dbReference>
<sequence>MNASKSLGTLRGLRRTADHNVSNTLPRKGTLPLLKEEISIENIINNKLTGVVPQKFNFARDVIDHWASYEKSFRRNPLLPALYVVGDRASDERRINYTELSQLTQRLAGVFVNELGLSRRDKILISLPKCPEFFLCTLAALRAGIEFTTVTTQAVGEDFRFRIGQFQPSVVISDNVAGVDQAVDYPNCPVRFKLCAAATSSATWLNINNLIEKSKSSYDAADTNSDDPAMVFFTSGTTGHPKMVQHTNEYTLAHMTSDTNLLRLNSDDTLLCTADTGWAKTAFGFYPTFLSGAGFVVHKSAKFCPHQLLDVLKKYPITRISSAPTVYRMLLSEKADLRFKALTGVYSGGEPLNGDAFNQWKERTGLEIREGYGQSETLMLCTGHPDFPAKPGSMGLPAPEFQIAVLDDDGNPVSTNEVGHFALRIKPRHPLGLFVGYKDNPEKTAQVFAGNYYLTGDKVTRDADGYFWFVGRADDVITSAGYRIGPHEVEMVLSRHPAVLEAAVVGLPDKERLEVVKAFVVLREQYRSVDLEKLAEEIKLFTKKHTAPYKYPRVIEFRDNLPKTTTGKVQRHVLRLLSNSDRSYGCSLHGPGATSSELIIFASTAARLLISSENFTDNPLLRKTLSQCTATLGMDLTKQVASVPAKLASDAFQEAGNQFRNALTDPLGTFREAFTENTRTVQDGYRATSAVNEIFTDAITPLIGVLTDPVSNANPLILPIEIMLQTLVVLDNLTEAKDLRNNTQIDKILDIVIPTIQTVNDVGLGCAADAFGGLLQFPIRGFEFLIGIVLDYMRTCYSTIEGQSRECELETAVVGLFLKTSIFIFSIETELELNEVTRGRLSSDERRRDLLRHSTIAC</sequence>
<evidence type="ECO:0000256" key="5">
    <source>
        <dbReference type="ARBA" id="ARBA00039009"/>
    </source>
</evidence>
<dbReference type="AlphaFoldDB" id="A0AAJ7WJJ7"/>
<dbReference type="InterPro" id="IPR025110">
    <property type="entry name" value="AMP-bd_C"/>
</dbReference>
<dbReference type="Gene3D" id="3.30.300.30">
    <property type="match status" value="1"/>
</dbReference>
<evidence type="ECO:0000259" key="8">
    <source>
        <dbReference type="Pfam" id="PF13193"/>
    </source>
</evidence>
<dbReference type="EC" id="6.2.1.2" evidence="5"/>
<dbReference type="PANTHER" id="PTHR43605:SF10">
    <property type="entry name" value="ACYL-COA SYNTHETASE MEDIUM CHAIN FAMILY MEMBER 3"/>
    <property type="match status" value="1"/>
</dbReference>
<dbReference type="Pfam" id="PF13193">
    <property type="entry name" value="AMP-binding_C"/>
    <property type="match status" value="1"/>
</dbReference>
<dbReference type="PROSITE" id="PS00455">
    <property type="entry name" value="AMP_BINDING"/>
    <property type="match status" value="1"/>
</dbReference>
<feature type="domain" description="AMP-binding enzyme C-terminal" evidence="8">
    <location>
        <begin position="488"/>
        <end position="568"/>
    </location>
</feature>
<evidence type="ECO:0000256" key="2">
    <source>
        <dbReference type="ARBA" id="ARBA00022598"/>
    </source>
</evidence>
<dbReference type="RefSeq" id="XP_028968298.1">
    <property type="nucleotide sequence ID" value="XM_029112465.1"/>
</dbReference>
<dbReference type="InterPro" id="IPR020845">
    <property type="entry name" value="AMP-binding_CS"/>
</dbReference>
<proteinExistence type="inferred from homology"/>
<keyword evidence="4" id="KW-0067">ATP-binding</keyword>
<dbReference type="GeneID" id="100900180"/>
<keyword evidence="9" id="KW-1185">Reference proteome</keyword>
<evidence type="ECO:0000313" key="10">
    <source>
        <dbReference type="RefSeq" id="XP_028968298.1"/>
    </source>
</evidence>
<dbReference type="KEGG" id="goe:100900180"/>
<organism evidence="9 10">
    <name type="scientific">Galendromus occidentalis</name>
    <name type="common">western predatory mite</name>
    <dbReference type="NCBI Taxonomy" id="34638"/>
    <lineage>
        <taxon>Eukaryota</taxon>
        <taxon>Metazoa</taxon>
        <taxon>Ecdysozoa</taxon>
        <taxon>Arthropoda</taxon>
        <taxon>Chelicerata</taxon>
        <taxon>Arachnida</taxon>
        <taxon>Acari</taxon>
        <taxon>Parasitiformes</taxon>
        <taxon>Mesostigmata</taxon>
        <taxon>Gamasina</taxon>
        <taxon>Phytoseioidea</taxon>
        <taxon>Phytoseiidae</taxon>
        <taxon>Typhlodrominae</taxon>
        <taxon>Galendromus</taxon>
    </lineage>
</organism>
<dbReference type="GO" id="GO:0006637">
    <property type="term" value="P:acyl-CoA metabolic process"/>
    <property type="evidence" value="ECO:0007669"/>
    <property type="project" value="TreeGrafter"/>
</dbReference>
<reference evidence="10" key="1">
    <citation type="submission" date="2025-08" db="UniProtKB">
        <authorList>
            <consortium name="RefSeq"/>
        </authorList>
    </citation>
    <scope>IDENTIFICATION</scope>
</reference>
<name>A0AAJ7WJJ7_9ACAR</name>
<accession>A0AAJ7WJJ7</accession>
<evidence type="ECO:0000256" key="4">
    <source>
        <dbReference type="ARBA" id="ARBA00022840"/>
    </source>
</evidence>
<evidence type="ECO:0000313" key="9">
    <source>
        <dbReference type="Proteomes" id="UP000694867"/>
    </source>
</evidence>
<dbReference type="Proteomes" id="UP000694867">
    <property type="component" value="Unplaced"/>
</dbReference>
<evidence type="ECO:0000256" key="3">
    <source>
        <dbReference type="ARBA" id="ARBA00022741"/>
    </source>
</evidence>
<comment type="catalytic activity">
    <reaction evidence="6">
        <text>a medium-chain fatty acid + ATP + CoA = a medium-chain fatty acyl-CoA + AMP + diphosphate</text>
        <dbReference type="Rhea" id="RHEA:48340"/>
        <dbReference type="ChEBI" id="CHEBI:30616"/>
        <dbReference type="ChEBI" id="CHEBI:33019"/>
        <dbReference type="ChEBI" id="CHEBI:57287"/>
        <dbReference type="ChEBI" id="CHEBI:59558"/>
        <dbReference type="ChEBI" id="CHEBI:90546"/>
        <dbReference type="ChEBI" id="CHEBI:456215"/>
        <dbReference type="EC" id="6.2.1.2"/>
    </reaction>
    <physiologicalReaction direction="left-to-right" evidence="6">
        <dbReference type="Rhea" id="RHEA:48341"/>
    </physiologicalReaction>
</comment>
<dbReference type="Pfam" id="PF00501">
    <property type="entry name" value="AMP-binding"/>
    <property type="match status" value="1"/>
</dbReference>
<dbReference type="GO" id="GO:0006633">
    <property type="term" value="P:fatty acid biosynthetic process"/>
    <property type="evidence" value="ECO:0007669"/>
    <property type="project" value="TreeGrafter"/>
</dbReference>
<gene>
    <name evidence="10" type="primary">LOC100900180</name>
</gene>
<keyword evidence="3" id="KW-0547">Nucleotide-binding</keyword>
<dbReference type="GO" id="GO:0031956">
    <property type="term" value="F:medium-chain fatty acid-CoA ligase activity"/>
    <property type="evidence" value="ECO:0007669"/>
    <property type="project" value="UniProtKB-EC"/>
</dbReference>
<dbReference type="Gene3D" id="3.40.50.12780">
    <property type="entry name" value="N-terminal domain of ligase-like"/>
    <property type="match status" value="1"/>
</dbReference>
<dbReference type="GO" id="GO:0004321">
    <property type="term" value="F:fatty-acyl-CoA synthase activity"/>
    <property type="evidence" value="ECO:0007669"/>
    <property type="project" value="TreeGrafter"/>
</dbReference>
<dbReference type="InterPro" id="IPR042099">
    <property type="entry name" value="ANL_N_sf"/>
</dbReference>
<protein>
    <recommendedName>
        <fullName evidence="5">medium-chain acyl-CoA ligase</fullName>
        <ecNumber evidence="5">6.2.1.2</ecNumber>
    </recommendedName>
</protein>
<dbReference type="PANTHER" id="PTHR43605">
    <property type="entry name" value="ACYL-COENZYME A SYNTHETASE"/>
    <property type="match status" value="1"/>
</dbReference>
<keyword evidence="2" id="KW-0436">Ligase</keyword>
<dbReference type="InterPro" id="IPR045851">
    <property type="entry name" value="AMP-bd_C_sf"/>
</dbReference>
<evidence type="ECO:0000256" key="1">
    <source>
        <dbReference type="ARBA" id="ARBA00006432"/>
    </source>
</evidence>
<evidence type="ECO:0000259" key="7">
    <source>
        <dbReference type="Pfam" id="PF00501"/>
    </source>
</evidence>
<dbReference type="InterPro" id="IPR000873">
    <property type="entry name" value="AMP-dep_synth/lig_dom"/>
</dbReference>
<dbReference type="FunFam" id="3.30.300.30:FF:000005">
    <property type="entry name" value="Acyl-coenzyme A synthetase ACSM5, mitochondrial"/>
    <property type="match status" value="1"/>
</dbReference>
<dbReference type="InterPro" id="IPR051087">
    <property type="entry name" value="Mitochondrial_ACSM"/>
</dbReference>
<feature type="domain" description="AMP-dependent synthetase/ligase" evidence="7">
    <location>
        <begin position="71"/>
        <end position="422"/>
    </location>
</feature>
<dbReference type="GO" id="GO:0005524">
    <property type="term" value="F:ATP binding"/>
    <property type="evidence" value="ECO:0007669"/>
    <property type="project" value="UniProtKB-KW"/>
</dbReference>
<evidence type="ECO:0000256" key="6">
    <source>
        <dbReference type="ARBA" id="ARBA00048477"/>
    </source>
</evidence>